<comment type="caution">
    <text evidence="2">The sequence shown here is derived from an EMBL/GenBank/DDBJ whole genome shotgun (WGS) entry which is preliminary data.</text>
</comment>
<protein>
    <submittedName>
        <fullName evidence="2">Uncharacterized protein</fullName>
    </submittedName>
</protein>
<organism evidence="2 3">
    <name type="scientific">Dryococelus australis</name>
    <dbReference type="NCBI Taxonomy" id="614101"/>
    <lineage>
        <taxon>Eukaryota</taxon>
        <taxon>Metazoa</taxon>
        <taxon>Ecdysozoa</taxon>
        <taxon>Arthropoda</taxon>
        <taxon>Hexapoda</taxon>
        <taxon>Insecta</taxon>
        <taxon>Pterygota</taxon>
        <taxon>Neoptera</taxon>
        <taxon>Polyneoptera</taxon>
        <taxon>Phasmatodea</taxon>
        <taxon>Verophasmatodea</taxon>
        <taxon>Anareolatae</taxon>
        <taxon>Phasmatidae</taxon>
        <taxon>Eurycanthinae</taxon>
        <taxon>Dryococelus</taxon>
    </lineage>
</organism>
<keyword evidence="3" id="KW-1185">Reference proteome</keyword>
<sequence>MGGPHKPCRSCQYLPYLISGARCTNGGREHLSERRTHFPFACSISPDSRVMGSPWRRGRGAINRLASEEHAWPDRCYCSGITLASHQGEPGSNPGLVSPGFLPIGFLRDLQFPPDFAFWRCFIRTPLHLHRLSRPRYSKPPRPLCIALHSIIKGLFKPRYLCRAAYNRLRLKNYRVGLSDGKEIEEKAGDAPFLLQRLHRPANEGVYTTVVHRRLARLFFLLPRERQNGCWRLALLIGGQQRLGGRRPRWLGGLGRRGCESHAVRMTASWVVATCLAAAVGTCVWIVKSRSPQHFKHCSGRDGIAVRSRALQNSEVSSAVLRFATRVARCPPPLDTCLQRAPRPFGAHLAQLPLDNCVYQCGYNAKVFHLVRTAVRRTGGDRLLSAVRRAESERDVGIERLQKCVVRLGVPPFAPPFHSGATLYSTQSPLSALKTSLLRTVTHSSRIRRGLPAEFLRGGRVIYSLGHRSGTPLDSRLGGPGIESCSGHRKFGFPFFPEIYPGGAAVAQRLACSPLTKANRVKSPVGSLRIFARGNRAGRCCWSAGFIGVLPFPPLINSFLRCSILSSLHPHWFSRPTGVVSDCCMLRKVPSCRLHQLSYKAPTCEMCFAMLLVSDAILLASAALSLRGDRSRAAIRGRAGPRESVKLPTRALFLWQGQGRNKNKGLVRGRAEGKSSAAGGKQKRRVGNVGSTRHCLSKVGQECSRHLAGHGWRIRGLGGSAVRLLASHQVITGSISGRVTPYFCMWGSCRTMPLFPPLHSRAAPFSPHSTHIGSQDLVREPSSVSIVPDDASGRRVFSGISRFPRPCIPVLLHIRIASPSSAPKTSMLGAKQLSALSSHRARVNTVRCQFGVIFYTRLSFRLLEAEEYPGRNSSRTSGMLEAIHLSHSPDEHSTTRRKPQPRTFSILKCRVVLAVSCWQGLCDPGITVNGLYPSSLLYVQHMSEPRGPRIACHGPISRLSGRNCTGASNGL</sequence>
<dbReference type="Proteomes" id="UP001159363">
    <property type="component" value="Chromosome 1"/>
</dbReference>
<proteinExistence type="predicted"/>
<evidence type="ECO:0000313" key="3">
    <source>
        <dbReference type="Proteomes" id="UP001159363"/>
    </source>
</evidence>
<evidence type="ECO:0000313" key="2">
    <source>
        <dbReference type="EMBL" id="KAJ8897862.1"/>
    </source>
</evidence>
<dbReference type="EMBL" id="JARBHB010000001">
    <property type="protein sequence ID" value="KAJ8897862.1"/>
    <property type="molecule type" value="Genomic_DNA"/>
</dbReference>
<accession>A0ABQ9IMZ4</accession>
<reference evidence="2 3" key="1">
    <citation type="submission" date="2023-02" db="EMBL/GenBank/DDBJ databases">
        <title>LHISI_Scaffold_Assembly.</title>
        <authorList>
            <person name="Stuart O.P."/>
            <person name="Cleave R."/>
            <person name="Magrath M.J.L."/>
            <person name="Mikheyev A.S."/>
        </authorList>
    </citation>
    <scope>NUCLEOTIDE SEQUENCE [LARGE SCALE GENOMIC DNA]</scope>
    <source>
        <strain evidence="2">Daus_M_001</strain>
        <tissue evidence="2">Leg muscle</tissue>
    </source>
</reference>
<evidence type="ECO:0000256" key="1">
    <source>
        <dbReference type="SAM" id="MobiDB-lite"/>
    </source>
</evidence>
<name>A0ABQ9IMZ4_9NEOP</name>
<feature type="region of interest" description="Disordered" evidence="1">
    <location>
        <begin position="664"/>
        <end position="690"/>
    </location>
</feature>
<gene>
    <name evidence="2" type="ORF">PR048_003215</name>
</gene>